<feature type="compositionally biased region" description="Basic and acidic residues" evidence="1">
    <location>
        <begin position="107"/>
        <end position="118"/>
    </location>
</feature>
<keyword evidence="3" id="KW-1185">Reference proteome</keyword>
<feature type="region of interest" description="Disordered" evidence="1">
    <location>
        <begin position="100"/>
        <end position="127"/>
    </location>
</feature>
<sequence length="159" mass="17789">MGNHEKLIEGLFTEIKLRTNTRLLAMDIEPHSRPRGRPENIADIICIGKKWCRVARTLIPSYDHACHFAVSWSADCEGVPCDVVCEVGGKELFPECACDCPASKRSSKPEDENEEERKSKSKKKLAKKLTKKMATSLFKMLGKTLVPIAVEKVIESQTS</sequence>
<evidence type="ECO:0000256" key="1">
    <source>
        <dbReference type="SAM" id="MobiDB-lite"/>
    </source>
</evidence>
<proteinExistence type="predicted"/>
<comment type="caution">
    <text evidence="2">The sequence shown here is derived from an EMBL/GenBank/DDBJ whole genome shotgun (WGS) entry which is preliminary data.</text>
</comment>
<organism evidence="2 3">
    <name type="scientific">Trichonephila inaurata madagascariensis</name>
    <dbReference type="NCBI Taxonomy" id="2747483"/>
    <lineage>
        <taxon>Eukaryota</taxon>
        <taxon>Metazoa</taxon>
        <taxon>Ecdysozoa</taxon>
        <taxon>Arthropoda</taxon>
        <taxon>Chelicerata</taxon>
        <taxon>Arachnida</taxon>
        <taxon>Araneae</taxon>
        <taxon>Araneomorphae</taxon>
        <taxon>Entelegynae</taxon>
        <taxon>Araneoidea</taxon>
        <taxon>Nephilidae</taxon>
        <taxon>Trichonephila</taxon>
        <taxon>Trichonephila inaurata</taxon>
    </lineage>
</organism>
<dbReference type="Proteomes" id="UP000886998">
    <property type="component" value="Unassembled WGS sequence"/>
</dbReference>
<name>A0A8X6WQM0_9ARAC</name>
<accession>A0A8X6WQM0</accession>
<evidence type="ECO:0000313" key="2">
    <source>
        <dbReference type="EMBL" id="GFY37991.1"/>
    </source>
</evidence>
<evidence type="ECO:0000313" key="3">
    <source>
        <dbReference type="Proteomes" id="UP000886998"/>
    </source>
</evidence>
<dbReference type="EMBL" id="BMAV01000590">
    <property type="protein sequence ID" value="GFY37991.1"/>
    <property type="molecule type" value="Genomic_DNA"/>
</dbReference>
<reference evidence="2" key="1">
    <citation type="submission" date="2020-08" db="EMBL/GenBank/DDBJ databases">
        <title>Multicomponent nature underlies the extraordinary mechanical properties of spider dragline silk.</title>
        <authorList>
            <person name="Kono N."/>
            <person name="Nakamura H."/>
            <person name="Mori M."/>
            <person name="Yoshida Y."/>
            <person name="Ohtoshi R."/>
            <person name="Malay A.D."/>
            <person name="Moran D.A.P."/>
            <person name="Tomita M."/>
            <person name="Numata K."/>
            <person name="Arakawa K."/>
        </authorList>
    </citation>
    <scope>NUCLEOTIDE SEQUENCE</scope>
</reference>
<dbReference type="AlphaFoldDB" id="A0A8X6WQM0"/>
<protein>
    <submittedName>
        <fullName evidence="2">Uncharacterized protein</fullName>
    </submittedName>
</protein>
<gene>
    <name evidence="2" type="ORF">TNIN_2251</name>
</gene>